<dbReference type="GO" id="GO:0016787">
    <property type="term" value="F:hydrolase activity"/>
    <property type="evidence" value="ECO:0007669"/>
    <property type="project" value="UniProtKB-KW"/>
</dbReference>
<dbReference type="RefSeq" id="WP_170220878.1">
    <property type="nucleotide sequence ID" value="NZ_VFML01000001.1"/>
</dbReference>
<dbReference type="SUPFAM" id="SSF47090">
    <property type="entry name" value="PGBD-like"/>
    <property type="match status" value="2"/>
</dbReference>
<dbReference type="InterPro" id="IPR002477">
    <property type="entry name" value="Peptidoglycan-bd-like"/>
</dbReference>
<sequence length="594" mass="61556">MRTPRAVTGLLAGALTGACLLGGTAEATDPVDPMDPVDTVDTVDTRTVDYRGYVVQVPPTWRVVDLAERPDACVRFDTPTVYLGRPGDQASCAGDAVGRRAGLLLQPLDPATIAAAEGVPARARPGTAAPASAALDPAGAAWRDGGFELAVEAAGVLATAVHNGTDGAAIAEVLRSASLSGAATPESLPREPASAEAVAAVAAQPGTYRGKGFDACAAPSSSAMDAWRSSPYQAIGVYISGNMRACGQGNLTANWVSRQVGRDWRLMPIHVGPQAPCTDYRSRFSSNQATAKQQGVAEANTAVAAAKRLGLGEGTAIYLDIEAYSRTSSCSGAVLAHTSGWTERLHQHGYLSGFYSSGGSGVSDMNDHHGSTRYTLPDHIWGAWWNGSADTDFGRYLDDGKWANGQRIKQYHGPITERHGGVSINIDRNYLDVRAGNPPEPDPCVTARLDFSEYPALSAGSTGAPVTAAQCLLRAAGHEMGEGDPSGELDEPTMSAVREFQGKVGLSVTGEVDSHTWTALLSAGTTPLLRDGASGAAVSRVQRALNAARSAGLTVDGLFGPNTESAVRGYQSSRGLGVDGVVGPNTWAALQSGK</sequence>
<dbReference type="Pfam" id="PF08924">
    <property type="entry name" value="Rv2525c_GlyHyd-like"/>
    <property type="match status" value="1"/>
</dbReference>
<gene>
    <name evidence="4" type="ORF">FB471_4143</name>
</gene>
<feature type="signal peptide" evidence="1">
    <location>
        <begin position="1"/>
        <end position="27"/>
    </location>
</feature>
<dbReference type="InterPro" id="IPR036366">
    <property type="entry name" value="PGBDSf"/>
</dbReference>
<dbReference type="EMBL" id="VFML01000001">
    <property type="protein sequence ID" value="TQJ04355.1"/>
    <property type="molecule type" value="Genomic_DNA"/>
</dbReference>
<reference evidence="4 5" key="1">
    <citation type="submission" date="2019-06" db="EMBL/GenBank/DDBJ databases">
        <title>Sequencing the genomes of 1000 actinobacteria strains.</title>
        <authorList>
            <person name="Klenk H.-P."/>
        </authorList>
    </citation>
    <scope>NUCLEOTIDE SEQUENCE [LARGE SCALE GENOMIC DNA]</scope>
    <source>
        <strain evidence="4 5">DSM 45679</strain>
    </source>
</reference>
<name>A0A542DMY0_AMYCI</name>
<feature type="domain" description="Peptidoglycan binding-like" evidence="2">
    <location>
        <begin position="534"/>
        <end position="590"/>
    </location>
</feature>
<keyword evidence="4" id="KW-0378">Hydrolase</keyword>
<dbReference type="AlphaFoldDB" id="A0A542DMY0"/>
<feature type="chain" id="PRO_5022142677" evidence="1">
    <location>
        <begin position="28"/>
        <end position="594"/>
    </location>
</feature>
<organism evidence="4 5">
    <name type="scientific">Amycolatopsis cihanbeyliensis</name>
    <dbReference type="NCBI Taxonomy" id="1128664"/>
    <lineage>
        <taxon>Bacteria</taxon>
        <taxon>Bacillati</taxon>
        <taxon>Actinomycetota</taxon>
        <taxon>Actinomycetes</taxon>
        <taxon>Pseudonocardiales</taxon>
        <taxon>Pseudonocardiaceae</taxon>
        <taxon>Amycolatopsis</taxon>
    </lineage>
</organism>
<evidence type="ECO:0000259" key="3">
    <source>
        <dbReference type="Pfam" id="PF08924"/>
    </source>
</evidence>
<keyword evidence="5" id="KW-1185">Reference proteome</keyword>
<dbReference type="InterPro" id="IPR015020">
    <property type="entry name" value="Rv2525c-like_Glyco_Hydro-like"/>
</dbReference>
<evidence type="ECO:0000313" key="4">
    <source>
        <dbReference type="EMBL" id="TQJ04355.1"/>
    </source>
</evidence>
<dbReference type="Pfam" id="PF01471">
    <property type="entry name" value="PG_binding_1"/>
    <property type="match status" value="2"/>
</dbReference>
<evidence type="ECO:0000259" key="2">
    <source>
        <dbReference type="Pfam" id="PF01471"/>
    </source>
</evidence>
<evidence type="ECO:0000313" key="5">
    <source>
        <dbReference type="Proteomes" id="UP000320876"/>
    </source>
</evidence>
<accession>A0A542DMY0</accession>
<dbReference type="PROSITE" id="PS51257">
    <property type="entry name" value="PROKAR_LIPOPROTEIN"/>
    <property type="match status" value="1"/>
</dbReference>
<keyword evidence="1" id="KW-0732">Signal</keyword>
<dbReference type="Gene3D" id="1.10.101.10">
    <property type="entry name" value="PGBD-like superfamily/PGBD"/>
    <property type="match status" value="2"/>
</dbReference>
<dbReference type="SUPFAM" id="SSF51445">
    <property type="entry name" value="(Trans)glycosidases"/>
    <property type="match status" value="1"/>
</dbReference>
<evidence type="ECO:0000256" key="1">
    <source>
        <dbReference type="SAM" id="SignalP"/>
    </source>
</evidence>
<feature type="domain" description="Rv2525c-like glycoside hydrolase-like" evidence="3">
    <location>
        <begin position="225"/>
        <end position="430"/>
    </location>
</feature>
<dbReference type="Proteomes" id="UP000320876">
    <property type="component" value="Unassembled WGS sequence"/>
</dbReference>
<dbReference type="Gene3D" id="3.20.20.80">
    <property type="entry name" value="Glycosidases"/>
    <property type="match status" value="1"/>
</dbReference>
<feature type="domain" description="Peptidoglycan binding-like" evidence="2">
    <location>
        <begin position="462"/>
        <end position="520"/>
    </location>
</feature>
<proteinExistence type="predicted"/>
<protein>
    <submittedName>
        <fullName evidence="4">Peptidoglycan hydrolase-like protein with peptidoglycan-binding domain</fullName>
    </submittedName>
</protein>
<dbReference type="InterPro" id="IPR036365">
    <property type="entry name" value="PGBD-like_sf"/>
</dbReference>
<dbReference type="InterPro" id="IPR017853">
    <property type="entry name" value="GH"/>
</dbReference>
<comment type="caution">
    <text evidence="4">The sequence shown here is derived from an EMBL/GenBank/DDBJ whole genome shotgun (WGS) entry which is preliminary data.</text>
</comment>